<dbReference type="GO" id="GO:0033553">
    <property type="term" value="C:rDNA heterochromatin"/>
    <property type="evidence" value="ECO:0007669"/>
    <property type="project" value="TreeGrafter"/>
</dbReference>
<dbReference type="GO" id="GO:0003714">
    <property type="term" value="F:transcription corepressor activity"/>
    <property type="evidence" value="ECO:0007669"/>
    <property type="project" value="TreeGrafter"/>
</dbReference>
<dbReference type="InterPro" id="IPR026590">
    <property type="entry name" value="Ssirtuin_cat_dom"/>
</dbReference>
<dbReference type="InterPro" id="IPR029035">
    <property type="entry name" value="DHS-like_NAD/FAD-binding_dom"/>
</dbReference>
<feature type="compositionally biased region" description="Basic and acidic residues" evidence="5">
    <location>
        <begin position="352"/>
        <end position="368"/>
    </location>
</feature>
<evidence type="ECO:0000256" key="3">
    <source>
        <dbReference type="ARBA" id="ARBA00023027"/>
    </source>
</evidence>
<gene>
    <name evidence="7" type="ORF">SUGI_1496530</name>
</gene>
<dbReference type="InterPro" id="IPR050134">
    <property type="entry name" value="NAD-dep_sirtuin_deacylases"/>
</dbReference>
<proteinExistence type="predicted"/>
<feature type="domain" description="Deacetylase sirtuin-type" evidence="6">
    <location>
        <begin position="76"/>
        <end position="311"/>
    </location>
</feature>
<evidence type="ECO:0000256" key="2">
    <source>
        <dbReference type="ARBA" id="ARBA00022679"/>
    </source>
</evidence>
<dbReference type="GO" id="GO:0017136">
    <property type="term" value="F:histone deacetylase activity, NAD-dependent"/>
    <property type="evidence" value="ECO:0007669"/>
    <property type="project" value="TreeGrafter"/>
</dbReference>
<comment type="cofactor">
    <cofactor evidence="1">
        <name>Zn(2+)</name>
        <dbReference type="ChEBI" id="CHEBI:29105"/>
    </cofactor>
</comment>
<dbReference type="Proteomes" id="UP001234787">
    <property type="component" value="Unassembled WGS sequence"/>
</dbReference>
<evidence type="ECO:0000256" key="5">
    <source>
        <dbReference type="SAM" id="MobiDB-lite"/>
    </source>
</evidence>
<evidence type="ECO:0000313" key="7">
    <source>
        <dbReference type="EMBL" id="GLJ59177.1"/>
    </source>
</evidence>
<sequence>MSSSSSSSHSPSDSYSNAGIASNPDVLASTAMMKSGISPRVLLSHFMPSFRPPPGTDDMMLWRLLVSMIDPPKRKKLPHFNTIDDAIELINKSKRILVLSGAGISTSAGLPDFRSRDGIYVQIHDEHPDLQDPKCMFDIEYFRKNPLPFYQFAKALYPGQFKPTIGHKFIKCIEEHNKLLRNYSQNIDTLEKQAGIKRVVECHGSFARATCTNCRYSVDGDVIKDDVLNQTVPLCPKCHAGDTDKEQVDLLIVVGSSLKVKPVALIPRSIPKQVPQILINKEPLDHMGFDIELLGNCDDIIQELCLRLGNEWTQVCETSTSRLMEIIGIPELGQELVVCLEDYAFKETMSQFKEDTSESDESKNKIDIEGESDSTSFKNLPDESISDGLSSFRSNQANVASESTIEQRMIEELDTDVSNQQDESAISDCDQNSEGNWEDVEVLNSLSGSEDDVCEKANLKVPDSSYIFLAPNKYLFKGAELTNAQYESFIKKIANFRLKELNLSREKIIKIACMRII</sequence>
<dbReference type="GO" id="GO:0005654">
    <property type="term" value="C:nucleoplasm"/>
    <property type="evidence" value="ECO:0007669"/>
    <property type="project" value="TreeGrafter"/>
</dbReference>
<evidence type="ECO:0000256" key="4">
    <source>
        <dbReference type="PROSITE-ProRule" id="PRU00236"/>
    </source>
</evidence>
<dbReference type="Pfam" id="PF02146">
    <property type="entry name" value="SIR2"/>
    <property type="match status" value="1"/>
</dbReference>
<dbReference type="PROSITE" id="PS50305">
    <property type="entry name" value="SIRTUIN"/>
    <property type="match status" value="1"/>
</dbReference>
<feature type="region of interest" description="Disordered" evidence="5">
    <location>
        <begin position="351"/>
        <end position="380"/>
    </location>
</feature>
<comment type="caution">
    <text evidence="4">Lacks conserved residue(s) required for the propagation of feature annotation.</text>
</comment>
<protein>
    <recommendedName>
        <fullName evidence="6">Deacetylase sirtuin-type domain-containing protein</fullName>
    </recommendedName>
</protein>
<keyword evidence="2" id="KW-0808">Transferase</keyword>
<reference evidence="7" key="1">
    <citation type="submission" date="2022-12" db="EMBL/GenBank/DDBJ databases">
        <title>Chromosome-Level Genome Assembly of Japanese Cedar (Cryptomeriajaponica D. Don).</title>
        <authorList>
            <person name="Fujino T."/>
            <person name="Yamaguchi K."/>
            <person name="Yokoyama T."/>
            <person name="Hamanaka T."/>
            <person name="Harazono Y."/>
            <person name="Kamada H."/>
            <person name="Kobayashi W."/>
            <person name="Ujino-Ihara T."/>
            <person name="Uchiyama K."/>
            <person name="Matsumoto A."/>
            <person name="Izuno A."/>
            <person name="Tsumura Y."/>
            <person name="Toyoda A."/>
            <person name="Shigenobu S."/>
            <person name="Moriguchi Y."/>
            <person name="Ueno S."/>
            <person name="Kasahara M."/>
        </authorList>
    </citation>
    <scope>NUCLEOTIDE SEQUENCE</scope>
</reference>
<name>A0AAD3NUA6_CRYJA</name>
<dbReference type="InterPro" id="IPR003000">
    <property type="entry name" value="Sirtuin"/>
</dbReference>
<dbReference type="EMBL" id="BSEH01000745">
    <property type="protein sequence ID" value="GLJ59177.1"/>
    <property type="molecule type" value="Genomic_DNA"/>
</dbReference>
<evidence type="ECO:0000313" key="8">
    <source>
        <dbReference type="Proteomes" id="UP001234787"/>
    </source>
</evidence>
<evidence type="ECO:0000259" key="6">
    <source>
        <dbReference type="PROSITE" id="PS50305"/>
    </source>
</evidence>
<keyword evidence="8" id="KW-1185">Reference proteome</keyword>
<dbReference type="Gene3D" id="3.40.50.1220">
    <property type="entry name" value="TPP-binding domain"/>
    <property type="match status" value="2"/>
</dbReference>
<comment type="caution">
    <text evidence="7">The sequence shown here is derived from an EMBL/GenBank/DDBJ whole genome shotgun (WGS) entry which is preliminary data.</text>
</comment>
<dbReference type="GO" id="GO:0070403">
    <property type="term" value="F:NAD+ binding"/>
    <property type="evidence" value="ECO:0007669"/>
    <property type="project" value="InterPro"/>
</dbReference>
<dbReference type="SUPFAM" id="SSF52467">
    <property type="entry name" value="DHS-like NAD/FAD-binding domain"/>
    <property type="match status" value="1"/>
</dbReference>
<organism evidence="7 8">
    <name type="scientific">Cryptomeria japonica</name>
    <name type="common">Japanese cedar</name>
    <name type="synonym">Cupressus japonica</name>
    <dbReference type="NCBI Taxonomy" id="3369"/>
    <lineage>
        <taxon>Eukaryota</taxon>
        <taxon>Viridiplantae</taxon>
        <taxon>Streptophyta</taxon>
        <taxon>Embryophyta</taxon>
        <taxon>Tracheophyta</taxon>
        <taxon>Spermatophyta</taxon>
        <taxon>Pinopsida</taxon>
        <taxon>Pinidae</taxon>
        <taxon>Conifers II</taxon>
        <taxon>Cupressales</taxon>
        <taxon>Cupressaceae</taxon>
        <taxon>Cryptomeria</taxon>
    </lineage>
</organism>
<dbReference type="GO" id="GO:0005637">
    <property type="term" value="C:nuclear inner membrane"/>
    <property type="evidence" value="ECO:0007669"/>
    <property type="project" value="TreeGrafter"/>
</dbReference>
<keyword evidence="3" id="KW-0520">NAD</keyword>
<dbReference type="PANTHER" id="PTHR11085">
    <property type="entry name" value="NAD-DEPENDENT PROTEIN DEACYLASE SIRTUIN-5, MITOCHONDRIAL-RELATED"/>
    <property type="match status" value="1"/>
</dbReference>
<dbReference type="PANTHER" id="PTHR11085:SF9">
    <property type="entry name" value="NAD-DEPENDENT PROTEIN DEACETYLASE SIRTUIN-1"/>
    <property type="match status" value="1"/>
</dbReference>
<accession>A0AAD3NUA6</accession>
<dbReference type="AlphaFoldDB" id="A0AAD3NUA6"/>
<dbReference type="GO" id="GO:0002039">
    <property type="term" value="F:p53 binding"/>
    <property type="evidence" value="ECO:0007669"/>
    <property type="project" value="TreeGrafter"/>
</dbReference>
<evidence type="ECO:0000256" key="1">
    <source>
        <dbReference type="ARBA" id="ARBA00001947"/>
    </source>
</evidence>